<proteinExistence type="predicted"/>
<reference evidence="2 3" key="1">
    <citation type="journal article" date="2016" name="Fungal Biol.">
        <title>The genome of Xylona heveae provides a window into fungal endophytism.</title>
        <authorList>
            <person name="Gazis R."/>
            <person name="Kuo A."/>
            <person name="Riley R."/>
            <person name="LaButti K."/>
            <person name="Lipzen A."/>
            <person name="Lin J."/>
            <person name="Amirebrahimi M."/>
            <person name="Hesse C.N."/>
            <person name="Spatafora J.W."/>
            <person name="Henrissat B."/>
            <person name="Hainaut M."/>
            <person name="Grigoriev I.V."/>
            <person name="Hibbett D.S."/>
        </authorList>
    </citation>
    <scope>NUCLEOTIDE SEQUENCE [LARGE SCALE GENOMIC DNA]</scope>
    <source>
        <strain evidence="2 3">TC161</strain>
    </source>
</reference>
<dbReference type="RefSeq" id="XP_018187719.1">
    <property type="nucleotide sequence ID" value="XM_018334329.1"/>
</dbReference>
<organism evidence="2 3">
    <name type="scientific">Xylona heveae (strain CBS 132557 / TC161)</name>
    <dbReference type="NCBI Taxonomy" id="1328760"/>
    <lineage>
        <taxon>Eukaryota</taxon>
        <taxon>Fungi</taxon>
        <taxon>Dikarya</taxon>
        <taxon>Ascomycota</taxon>
        <taxon>Pezizomycotina</taxon>
        <taxon>Xylonomycetes</taxon>
        <taxon>Xylonales</taxon>
        <taxon>Xylonaceae</taxon>
        <taxon>Xylona</taxon>
    </lineage>
</organism>
<feature type="region of interest" description="Disordered" evidence="1">
    <location>
        <begin position="232"/>
        <end position="285"/>
    </location>
</feature>
<evidence type="ECO:0000313" key="3">
    <source>
        <dbReference type="Proteomes" id="UP000076632"/>
    </source>
</evidence>
<feature type="compositionally biased region" description="Basic residues" evidence="1">
    <location>
        <begin position="250"/>
        <end position="259"/>
    </location>
</feature>
<evidence type="ECO:0000313" key="2">
    <source>
        <dbReference type="EMBL" id="KZF22164.1"/>
    </source>
</evidence>
<dbReference type="AlphaFoldDB" id="A0A165GGP0"/>
<evidence type="ECO:0008006" key="4">
    <source>
        <dbReference type="Google" id="ProtNLM"/>
    </source>
</evidence>
<keyword evidence="3" id="KW-1185">Reference proteome</keyword>
<gene>
    <name evidence="2" type="ORF">L228DRAFT_261375</name>
</gene>
<dbReference type="InParanoid" id="A0A165GGP0"/>
<protein>
    <recommendedName>
        <fullName evidence="4">BTB domain-containing protein</fullName>
    </recommendedName>
</protein>
<sequence>MAPLSDRKHQELLNGPTLKIIVGSGVNYSEFRVPMKLLSHYSSVFKGYIDKGVIFIEFENGYPEIMRYVLEYLCRGFLGTIPRFPTPSLNLLRVYFLAEKLDVGEIRHEIMNRFAADLAFDPMALGVQELRYIYNHFEENTPIRKLAAKWPAYAVLQKLVDSVRYIVLFGEIPKFALDFVMGVRDGRVAWMRGRRFFVNPTCQYHEYADTRFCGYGNREDGLGETIPDIVVRPGSASHGANGVPNNRGAPGRRRNRNNRNKNPPQNRAVPQPMSSAMPAGHRGLH</sequence>
<dbReference type="Proteomes" id="UP000076632">
    <property type="component" value="Unassembled WGS sequence"/>
</dbReference>
<dbReference type="STRING" id="1328760.A0A165GGP0"/>
<dbReference type="EMBL" id="KV407459">
    <property type="protein sequence ID" value="KZF22164.1"/>
    <property type="molecule type" value="Genomic_DNA"/>
</dbReference>
<accession>A0A165GGP0</accession>
<evidence type="ECO:0000256" key="1">
    <source>
        <dbReference type="SAM" id="MobiDB-lite"/>
    </source>
</evidence>
<dbReference type="GeneID" id="28899466"/>
<name>A0A165GGP0_XYLHT</name>
<feature type="compositionally biased region" description="Low complexity" evidence="1">
    <location>
        <begin position="239"/>
        <end position="249"/>
    </location>
</feature>